<name>A0A1I1F0C2_9GAMM</name>
<feature type="transmembrane region" description="Helical" evidence="7">
    <location>
        <begin position="126"/>
        <end position="147"/>
    </location>
</feature>
<dbReference type="Pfam" id="PF02518">
    <property type="entry name" value="HATPase_c"/>
    <property type="match status" value="1"/>
</dbReference>
<dbReference type="SMART" id="SM00387">
    <property type="entry name" value="HATPase_c"/>
    <property type="match status" value="1"/>
</dbReference>
<keyword evidence="7" id="KW-1133">Transmembrane helix</keyword>
<organism evidence="9 10">
    <name type="scientific">Pseudoalteromonas denitrificans DSM 6059</name>
    <dbReference type="NCBI Taxonomy" id="1123010"/>
    <lineage>
        <taxon>Bacteria</taxon>
        <taxon>Pseudomonadati</taxon>
        <taxon>Pseudomonadota</taxon>
        <taxon>Gammaproteobacteria</taxon>
        <taxon>Alteromonadales</taxon>
        <taxon>Pseudoalteromonadaceae</taxon>
        <taxon>Pseudoalteromonas</taxon>
    </lineage>
</organism>
<evidence type="ECO:0000259" key="8">
    <source>
        <dbReference type="PROSITE" id="PS50109"/>
    </source>
</evidence>
<keyword evidence="4" id="KW-0808">Transferase</keyword>
<keyword evidence="7" id="KW-0812">Transmembrane</keyword>
<evidence type="ECO:0000256" key="2">
    <source>
        <dbReference type="ARBA" id="ARBA00012438"/>
    </source>
</evidence>
<dbReference type="Proteomes" id="UP000198862">
    <property type="component" value="Unassembled WGS sequence"/>
</dbReference>
<reference evidence="9 10" key="1">
    <citation type="submission" date="2016-10" db="EMBL/GenBank/DDBJ databases">
        <authorList>
            <person name="de Groot N.N."/>
        </authorList>
    </citation>
    <scope>NUCLEOTIDE SEQUENCE [LARGE SCALE GENOMIC DNA]</scope>
    <source>
        <strain evidence="9 10">DSM 6059</strain>
    </source>
</reference>
<dbReference type="SUPFAM" id="SSF55874">
    <property type="entry name" value="ATPase domain of HSP90 chaperone/DNA topoisomerase II/histidine kinase"/>
    <property type="match status" value="1"/>
</dbReference>
<dbReference type="PANTHER" id="PTHR45453:SF1">
    <property type="entry name" value="PHOSPHATE REGULON SENSOR PROTEIN PHOR"/>
    <property type="match status" value="1"/>
</dbReference>
<proteinExistence type="predicted"/>
<dbReference type="InterPro" id="IPR003661">
    <property type="entry name" value="HisK_dim/P_dom"/>
</dbReference>
<dbReference type="InterPro" id="IPR036097">
    <property type="entry name" value="HisK_dim/P_sf"/>
</dbReference>
<dbReference type="SUPFAM" id="SSF47384">
    <property type="entry name" value="Homodimeric domain of signal transducing histidine kinase"/>
    <property type="match status" value="1"/>
</dbReference>
<dbReference type="InterPro" id="IPR050351">
    <property type="entry name" value="BphY/WalK/GraS-like"/>
</dbReference>
<evidence type="ECO:0000256" key="1">
    <source>
        <dbReference type="ARBA" id="ARBA00000085"/>
    </source>
</evidence>
<evidence type="ECO:0000256" key="4">
    <source>
        <dbReference type="ARBA" id="ARBA00022679"/>
    </source>
</evidence>
<protein>
    <recommendedName>
        <fullName evidence="2">histidine kinase</fullName>
        <ecNumber evidence="2">2.7.13.3</ecNumber>
    </recommendedName>
</protein>
<dbReference type="GO" id="GO:0016036">
    <property type="term" value="P:cellular response to phosphate starvation"/>
    <property type="evidence" value="ECO:0007669"/>
    <property type="project" value="TreeGrafter"/>
</dbReference>
<dbReference type="EC" id="2.7.13.3" evidence="2"/>
<dbReference type="InterPro" id="IPR036890">
    <property type="entry name" value="HATPase_C_sf"/>
</dbReference>
<evidence type="ECO:0000256" key="7">
    <source>
        <dbReference type="SAM" id="Phobius"/>
    </source>
</evidence>
<keyword evidence="3" id="KW-0597">Phosphoprotein</keyword>
<dbReference type="Pfam" id="PF00512">
    <property type="entry name" value="HisKA"/>
    <property type="match status" value="1"/>
</dbReference>
<comment type="catalytic activity">
    <reaction evidence="1">
        <text>ATP + protein L-histidine = ADP + protein N-phospho-L-histidine.</text>
        <dbReference type="EC" id="2.7.13.3"/>
    </reaction>
</comment>
<evidence type="ECO:0000256" key="3">
    <source>
        <dbReference type="ARBA" id="ARBA00022553"/>
    </source>
</evidence>
<dbReference type="GO" id="GO:0004721">
    <property type="term" value="F:phosphoprotein phosphatase activity"/>
    <property type="evidence" value="ECO:0007669"/>
    <property type="project" value="TreeGrafter"/>
</dbReference>
<evidence type="ECO:0000256" key="6">
    <source>
        <dbReference type="ARBA" id="ARBA00023012"/>
    </source>
</evidence>
<keyword evidence="10" id="KW-1185">Reference proteome</keyword>
<dbReference type="InterPro" id="IPR005467">
    <property type="entry name" value="His_kinase_dom"/>
</dbReference>
<evidence type="ECO:0000313" key="9">
    <source>
        <dbReference type="EMBL" id="SFB91208.1"/>
    </source>
</evidence>
<accession>A0A1I1F0C2</accession>
<dbReference type="STRING" id="1123010.SAMN02745724_00466"/>
<evidence type="ECO:0000256" key="5">
    <source>
        <dbReference type="ARBA" id="ARBA00022777"/>
    </source>
</evidence>
<feature type="domain" description="Histidine kinase" evidence="8">
    <location>
        <begin position="203"/>
        <end position="413"/>
    </location>
</feature>
<gene>
    <name evidence="9" type="ORF">SAMN02745724_00466</name>
</gene>
<dbReference type="PROSITE" id="PS50109">
    <property type="entry name" value="HIS_KIN"/>
    <property type="match status" value="1"/>
</dbReference>
<sequence>MRRLFISLYLYIIISLFLLSGAMEKLWPHKEGENAVMLGAEFSQSLLLLSKTSNGIEQLKKHFSAEIIASSDIAFLPHQQDKLSEESPVLLFDSEERAVWYIQLSKKNLLKVGPITVVAPVYDSSWPYLIILAFIGVPIGLWSFFVWRDFERLRHICENMNSPDSMDLGPGVHSVLLPITDTLSAMQERIKRLLDSQKELTSSVSHEFRTPLARLKFAIAMLDDNELNERSQKYINSMNYDIAELELLVTEMLNFAKMDRETPVLNIENVDVVELADNLIDKLSFNTDCTIRLISPDELNYACDGHFLTRSIQNLIGNALKYSKTLVQVSLILTHDKVLIKVADDGPGIDESEWVNVFKPFTRLDKSRDKKTGGFGLGLAIVKKIIIWHKGRCYLEETDLGGACFVIELPLNN</sequence>
<dbReference type="Gene3D" id="1.10.287.130">
    <property type="match status" value="1"/>
</dbReference>
<dbReference type="PANTHER" id="PTHR45453">
    <property type="entry name" value="PHOSPHATE REGULON SENSOR PROTEIN PHOR"/>
    <property type="match status" value="1"/>
</dbReference>
<dbReference type="SMART" id="SM00388">
    <property type="entry name" value="HisKA"/>
    <property type="match status" value="1"/>
</dbReference>
<dbReference type="GO" id="GO:0005886">
    <property type="term" value="C:plasma membrane"/>
    <property type="evidence" value="ECO:0007669"/>
    <property type="project" value="TreeGrafter"/>
</dbReference>
<keyword evidence="7" id="KW-0472">Membrane</keyword>
<keyword evidence="5 9" id="KW-0418">Kinase</keyword>
<dbReference type="Gene3D" id="3.30.565.10">
    <property type="entry name" value="Histidine kinase-like ATPase, C-terminal domain"/>
    <property type="match status" value="1"/>
</dbReference>
<keyword evidence="6" id="KW-0902">Two-component regulatory system</keyword>
<dbReference type="OrthoDB" id="9804645at2"/>
<dbReference type="PRINTS" id="PR00344">
    <property type="entry name" value="BCTRLSENSOR"/>
</dbReference>
<dbReference type="EMBL" id="FOLO01000002">
    <property type="protein sequence ID" value="SFB91208.1"/>
    <property type="molecule type" value="Genomic_DNA"/>
</dbReference>
<dbReference type="GO" id="GO:0000155">
    <property type="term" value="F:phosphorelay sensor kinase activity"/>
    <property type="evidence" value="ECO:0007669"/>
    <property type="project" value="InterPro"/>
</dbReference>
<dbReference type="InterPro" id="IPR003594">
    <property type="entry name" value="HATPase_dom"/>
</dbReference>
<dbReference type="CDD" id="cd00082">
    <property type="entry name" value="HisKA"/>
    <property type="match status" value="1"/>
</dbReference>
<dbReference type="AlphaFoldDB" id="A0A1I1F0C2"/>
<evidence type="ECO:0000313" key="10">
    <source>
        <dbReference type="Proteomes" id="UP000198862"/>
    </source>
</evidence>
<dbReference type="InterPro" id="IPR004358">
    <property type="entry name" value="Sig_transdc_His_kin-like_C"/>
</dbReference>